<proteinExistence type="predicted"/>
<feature type="region of interest" description="Disordered" evidence="1">
    <location>
        <begin position="104"/>
        <end position="211"/>
    </location>
</feature>
<dbReference type="EMBL" id="JAUPFM010000012">
    <property type="protein sequence ID" value="KAK2835786.1"/>
    <property type="molecule type" value="Genomic_DNA"/>
</dbReference>
<feature type="region of interest" description="Disordered" evidence="1">
    <location>
        <begin position="40"/>
        <end position="60"/>
    </location>
</feature>
<protein>
    <submittedName>
        <fullName evidence="3">Uncharacterized protein</fullName>
    </submittedName>
</protein>
<feature type="signal peptide" evidence="2">
    <location>
        <begin position="1"/>
        <end position="23"/>
    </location>
</feature>
<feature type="chain" id="PRO_5041671212" evidence="2">
    <location>
        <begin position="24"/>
        <end position="331"/>
    </location>
</feature>
<evidence type="ECO:0000313" key="3">
    <source>
        <dbReference type="EMBL" id="KAK2835786.1"/>
    </source>
</evidence>
<comment type="caution">
    <text evidence="3">The sequence shown here is derived from an EMBL/GenBank/DDBJ whole genome shotgun (WGS) entry which is preliminary data.</text>
</comment>
<evidence type="ECO:0000256" key="1">
    <source>
        <dbReference type="SAM" id="MobiDB-lite"/>
    </source>
</evidence>
<organism evidence="3 4">
    <name type="scientific">Channa striata</name>
    <name type="common">Snakehead murrel</name>
    <name type="synonym">Ophicephalus striatus</name>
    <dbReference type="NCBI Taxonomy" id="64152"/>
    <lineage>
        <taxon>Eukaryota</taxon>
        <taxon>Metazoa</taxon>
        <taxon>Chordata</taxon>
        <taxon>Craniata</taxon>
        <taxon>Vertebrata</taxon>
        <taxon>Euteleostomi</taxon>
        <taxon>Actinopterygii</taxon>
        <taxon>Neopterygii</taxon>
        <taxon>Teleostei</taxon>
        <taxon>Neoteleostei</taxon>
        <taxon>Acanthomorphata</taxon>
        <taxon>Anabantaria</taxon>
        <taxon>Anabantiformes</taxon>
        <taxon>Channoidei</taxon>
        <taxon>Channidae</taxon>
        <taxon>Channa</taxon>
    </lineage>
</organism>
<feature type="compositionally biased region" description="Polar residues" evidence="1">
    <location>
        <begin position="160"/>
        <end position="170"/>
    </location>
</feature>
<gene>
    <name evidence="3" type="ORF">Q5P01_016270</name>
</gene>
<dbReference type="AlphaFoldDB" id="A0AA88MHG5"/>
<keyword evidence="2" id="KW-0732">Signal</keyword>
<dbReference type="Proteomes" id="UP001187415">
    <property type="component" value="Unassembled WGS sequence"/>
</dbReference>
<feature type="compositionally biased region" description="Polar residues" evidence="1">
    <location>
        <begin position="178"/>
        <end position="188"/>
    </location>
</feature>
<accession>A0AA88MHG5</accession>
<feature type="compositionally biased region" description="Low complexity" evidence="1">
    <location>
        <begin position="130"/>
        <end position="157"/>
    </location>
</feature>
<feature type="region of interest" description="Disordered" evidence="1">
    <location>
        <begin position="71"/>
        <end position="90"/>
    </location>
</feature>
<name>A0AA88MHG5_CHASR</name>
<sequence length="331" mass="35324">MMEPKVWFALCALLLMNVGPAEQSPTSAAAVTSAADHVSASSMNSTSHPAPGLNDSNSNVTSKMNAVLETSSLTPEAKNNNDTTSSASVTSLGNNATIPYILPATSLPHKADNTSKDTTNTTAPSHERSTANTATTTPTATRNQSSSPPSNSSAPELSKNETQTLTTPRASETERTHGQPQSAISPNTEAKAHVDSPTQLNVGGEKKWSQSLPNQTPSWLAWCQPSSSLLSSLLCSSSSNCVEETTDQNSAGCRIYLWMIWKTHPYPCTPTDEGITEIFLLGKYSPSVRAHATAVDKPFFSSGTFTKYKMSWVGASKFLDCFHLSRSLTCR</sequence>
<feature type="compositionally biased region" description="Polar residues" evidence="1">
    <location>
        <begin position="43"/>
        <end position="60"/>
    </location>
</feature>
<keyword evidence="4" id="KW-1185">Reference proteome</keyword>
<evidence type="ECO:0000313" key="4">
    <source>
        <dbReference type="Proteomes" id="UP001187415"/>
    </source>
</evidence>
<evidence type="ECO:0000256" key="2">
    <source>
        <dbReference type="SAM" id="SignalP"/>
    </source>
</evidence>
<reference evidence="3" key="1">
    <citation type="submission" date="2023-07" db="EMBL/GenBank/DDBJ databases">
        <title>Chromosome-level Genome Assembly of Striped Snakehead (Channa striata).</title>
        <authorList>
            <person name="Liu H."/>
        </authorList>
    </citation>
    <scope>NUCLEOTIDE SEQUENCE</scope>
    <source>
        <strain evidence="3">Gz</strain>
        <tissue evidence="3">Muscle</tissue>
    </source>
</reference>